<dbReference type="Proteomes" id="UP000198378">
    <property type="component" value="Unassembled WGS sequence"/>
</dbReference>
<organism evidence="2 3">
    <name type="scientific">Geobacillus thermocatenulatus</name>
    <dbReference type="NCBI Taxonomy" id="33938"/>
    <lineage>
        <taxon>Bacteria</taxon>
        <taxon>Bacillati</taxon>
        <taxon>Bacillota</taxon>
        <taxon>Bacilli</taxon>
        <taxon>Bacillales</taxon>
        <taxon>Anoxybacillaceae</taxon>
        <taxon>Geobacillus</taxon>
        <taxon>Geobacillus thermoleovorans group</taxon>
    </lineage>
</organism>
<protein>
    <submittedName>
        <fullName evidence="2">Uncharacterized protein</fullName>
    </submittedName>
</protein>
<evidence type="ECO:0000313" key="2">
    <source>
        <dbReference type="EMBL" id="OXB89477.1"/>
    </source>
</evidence>
<evidence type="ECO:0000256" key="1">
    <source>
        <dbReference type="SAM" id="MobiDB-lite"/>
    </source>
</evidence>
<feature type="region of interest" description="Disordered" evidence="1">
    <location>
        <begin position="1"/>
        <end position="25"/>
    </location>
</feature>
<dbReference type="AlphaFoldDB" id="A0A226QCS7"/>
<keyword evidence="3" id="KW-1185">Reference proteome</keyword>
<dbReference type="KEGG" id="gtm:GT3921_06520"/>
<sequence>MSADLNGGAKSASETPSRFVPSRSSTQKVSRLLGGHLLLLRSFVADLNGATNIANAISGLSA</sequence>
<reference evidence="2 3" key="1">
    <citation type="submission" date="2017-05" db="EMBL/GenBank/DDBJ databases">
        <title>The genome sequence of Geobacillus thermocatenulatus DSM 730.</title>
        <authorList>
            <person name="Ramaloko W.T."/>
            <person name="Koen N."/>
            <person name="Polliack S."/>
            <person name="Aliyu H."/>
            <person name="Lebre P."/>
            <person name="Mohr T."/>
            <person name="Oswald F."/>
            <person name="Zwick M."/>
            <person name="Neumann A."/>
            <person name="Syldatk C."/>
            <person name="Cowan D."/>
            <person name="De Maayer P."/>
        </authorList>
    </citation>
    <scope>NUCLEOTIDE SEQUENCE [LARGE SCALE GENOMIC DNA]</scope>
    <source>
        <strain evidence="2 3">BGSC 93A1</strain>
    </source>
</reference>
<comment type="caution">
    <text evidence="2">The sequence shown here is derived from an EMBL/GenBank/DDBJ whole genome shotgun (WGS) entry which is preliminary data.</text>
</comment>
<dbReference type="EMBL" id="NEWK01000001">
    <property type="protein sequence ID" value="OXB89477.1"/>
    <property type="molecule type" value="Genomic_DNA"/>
</dbReference>
<accession>A0A226QCS7</accession>
<gene>
    <name evidence="2" type="ORF">B9L19_05280</name>
</gene>
<feature type="compositionally biased region" description="Polar residues" evidence="1">
    <location>
        <begin position="12"/>
        <end position="25"/>
    </location>
</feature>
<name>A0A226QCS7_9BACL</name>
<evidence type="ECO:0000313" key="3">
    <source>
        <dbReference type="Proteomes" id="UP000198378"/>
    </source>
</evidence>
<proteinExistence type="predicted"/>